<dbReference type="SMART" id="SM00387">
    <property type="entry name" value="HATPase_c"/>
    <property type="match status" value="1"/>
</dbReference>
<feature type="transmembrane region" description="Helical" evidence="13">
    <location>
        <begin position="6"/>
        <end position="24"/>
    </location>
</feature>
<dbReference type="RefSeq" id="WP_191142229.1">
    <property type="nucleotide sequence ID" value="NZ_JACXAH010000015.1"/>
</dbReference>
<evidence type="ECO:0000256" key="7">
    <source>
        <dbReference type="ARBA" id="ARBA00022741"/>
    </source>
</evidence>
<dbReference type="InterPro" id="IPR003661">
    <property type="entry name" value="HisK_dim/P_dom"/>
</dbReference>
<gene>
    <name evidence="15" type="ORF">IC620_11210</name>
</gene>
<evidence type="ECO:0000256" key="12">
    <source>
        <dbReference type="ARBA" id="ARBA00023136"/>
    </source>
</evidence>
<keyword evidence="16" id="KW-1185">Reference proteome</keyword>
<keyword evidence="4" id="KW-0597">Phosphoprotein</keyword>
<dbReference type="PANTHER" id="PTHR45528:SF8">
    <property type="entry name" value="HISTIDINE KINASE"/>
    <property type="match status" value="1"/>
</dbReference>
<protein>
    <recommendedName>
        <fullName evidence="3">histidine kinase</fullName>
        <ecNumber evidence="3">2.7.13.3</ecNumber>
    </recommendedName>
</protein>
<evidence type="ECO:0000256" key="10">
    <source>
        <dbReference type="ARBA" id="ARBA00022989"/>
    </source>
</evidence>
<keyword evidence="6 13" id="KW-0812">Transmembrane</keyword>
<dbReference type="GO" id="GO:0005524">
    <property type="term" value="F:ATP binding"/>
    <property type="evidence" value="ECO:0007669"/>
    <property type="project" value="UniProtKB-KW"/>
</dbReference>
<evidence type="ECO:0000256" key="4">
    <source>
        <dbReference type="ARBA" id="ARBA00022553"/>
    </source>
</evidence>
<dbReference type="EC" id="2.7.13.3" evidence="3"/>
<evidence type="ECO:0000256" key="9">
    <source>
        <dbReference type="ARBA" id="ARBA00022840"/>
    </source>
</evidence>
<evidence type="ECO:0000256" key="3">
    <source>
        <dbReference type="ARBA" id="ARBA00012438"/>
    </source>
</evidence>
<dbReference type="InterPro" id="IPR008358">
    <property type="entry name" value="Sig_transdc_His_kin/Pase_MprB"/>
</dbReference>
<dbReference type="InterPro" id="IPR036890">
    <property type="entry name" value="HATPase_C_sf"/>
</dbReference>
<dbReference type="Gene3D" id="1.10.287.130">
    <property type="match status" value="1"/>
</dbReference>
<evidence type="ECO:0000256" key="8">
    <source>
        <dbReference type="ARBA" id="ARBA00022777"/>
    </source>
</evidence>
<keyword evidence="5" id="KW-0808">Transferase</keyword>
<dbReference type="SMART" id="SM00388">
    <property type="entry name" value="HisKA"/>
    <property type="match status" value="1"/>
</dbReference>
<dbReference type="PROSITE" id="PS50109">
    <property type="entry name" value="HIS_KIN"/>
    <property type="match status" value="1"/>
</dbReference>
<evidence type="ECO:0000256" key="11">
    <source>
        <dbReference type="ARBA" id="ARBA00023012"/>
    </source>
</evidence>
<dbReference type="PANTHER" id="PTHR45528">
    <property type="entry name" value="SENSOR HISTIDINE KINASE CPXA"/>
    <property type="match status" value="1"/>
</dbReference>
<feature type="domain" description="Histidine kinase" evidence="14">
    <location>
        <begin position="91"/>
        <end position="306"/>
    </location>
</feature>
<keyword evidence="8 15" id="KW-0418">Kinase</keyword>
<proteinExistence type="predicted"/>
<evidence type="ECO:0000256" key="13">
    <source>
        <dbReference type="SAM" id="Phobius"/>
    </source>
</evidence>
<evidence type="ECO:0000313" key="16">
    <source>
        <dbReference type="Proteomes" id="UP000661691"/>
    </source>
</evidence>
<reference evidence="15" key="1">
    <citation type="submission" date="2020-09" db="EMBL/GenBank/DDBJ databases">
        <title>A novel bacterium of genus Hazenella, isolated from South China Sea.</title>
        <authorList>
            <person name="Huang H."/>
            <person name="Mo K."/>
            <person name="Hu Y."/>
        </authorList>
    </citation>
    <scope>NUCLEOTIDE SEQUENCE</scope>
    <source>
        <strain evidence="15">IB182357</strain>
    </source>
</reference>
<dbReference type="PRINTS" id="PR01780">
    <property type="entry name" value="LANTIREGPROT"/>
</dbReference>
<keyword evidence="11" id="KW-0902">Two-component regulatory system</keyword>
<comment type="caution">
    <text evidence="15">The sequence shown here is derived from an EMBL/GenBank/DDBJ whole genome shotgun (WGS) entry which is preliminary data.</text>
</comment>
<evidence type="ECO:0000256" key="5">
    <source>
        <dbReference type="ARBA" id="ARBA00022679"/>
    </source>
</evidence>
<dbReference type="InterPro" id="IPR036097">
    <property type="entry name" value="HisK_dim/P_sf"/>
</dbReference>
<dbReference type="GO" id="GO:0000155">
    <property type="term" value="F:phosphorelay sensor kinase activity"/>
    <property type="evidence" value="ECO:0007669"/>
    <property type="project" value="InterPro"/>
</dbReference>
<dbReference type="EMBL" id="JACXAH010000015">
    <property type="protein sequence ID" value="MBD1372925.1"/>
    <property type="molecule type" value="Genomic_DNA"/>
</dbReference>
<evidence type="ECO:0000313" key="15">
    <source>
        <dbReference type="EMBL" id="MBD1372925.1"/>
    </source>
</evidence>
<evidence type="ECO:0000259" key="14">
    <source>
        <dbReference type="PROSITE" id="PS50109"/>
    </source>
</evidence>
<organism evidence="15 16">
    <name type="scientific">Polycladospora coralii</name>
    <dbReference type="NCBI Taxonomy" id="2771432"/>
    <lineage>
        <taxon>Bacteria</taxon>
        <taxon>Bacillati</taxon>
        <taxon>Bacillota</taxon>
        <taxon>Bacilli</taxon>
        <taxon>Bacillales</taxon>
        <taxon>Thermoactinomycetaceae</taxon>
        <taxon>Polycladospora</taxon>
    </lineage>
</organism>
<evidence type="ECO:0000256" key="2">
    <source>
        <dbReference type="ARBA" id="ARBA00004141"/>
    </source>
</evidence>
<dbReference type="Gene3D" id="3.30.565.10">
    <property type="entry name" value="Histidine kinase-like ATPase, C-terminal domain"/>
    <property type="match status" value="1"/>
</dbReference>
<dbReference type="AlphaFoldDB" id="A0A926NBU7"/>
<accession>A0A926NBU7</accession>
<dbReference type="GO" id="GO:0005886">
    <property type="term" value="C:plasma membrane"/>
    <property type="evidence" value="ECO:0007669"/>
    <property type="project" value="TreeGrafter"/>
</dbReference>
<keyword evidence="7" id="KW-0547">Nucleotide-binding</keyword>
<dbReference type="Pfam" id="PF00512">
    <property type="entry name" value="HisKA"/>
    <property type="match status" value="1"/>
</dbReference>
<name>A0A926NBU7_9BACL</name>
<keyword evidence="12 13" id="KW-0472">Membrane</keyword>
<dbReference type="CDD" id="cd00082">
    <property type="entry name" value="HisKA"/>
    <property type="match status" value="1"/>
</dbReference>
<dbReference type="Pfam" id="PF02518">
    <property type="entry name" value="HATPase_c"/>
    <property type="match status" value="1"/>
</dbReference>
<dbReference type="InterPro" id="IPR050398">
    <property type="entry name" value="HssS/ArlS-like"/>
</dbReference>
<dbReference type="Proteomes" id="UP000661691">
    <property type="component" value="Unassembled WGS sequence"/>
</dbReference>
<comment type="catalytic activity">
    <reaction evidence="1">
        <text>ATP + protein L-histidine = ADP + protein N-phospho-L-histidine.</text>
        <dbReference type="EC" id="2.7.13.3"/>
    </reaction>
</comment>
<evidence type="ECO:0000256" key="6">
    <source>
        <dbReference type="ARBA" id="ARBA00022692"/>
    </source>
</evidence>
<dbReference type="SUPFAM" id="SSF47384">
    <property type="entry name" value="Homodimeric domain of signal transducing histidine kinase"/>
    <property type="match status" value="1"/>
</dbReference>
<comment type="subcellular location">
    <subcellularLocation>
        <location evidence="2">Membrane</location>
        <topology evidence="2">Multi-pass membrane protein</topology>
    </subcellularLocation>
</comment>
<sequence>MNRIEHILIALIAMLIGYIFYAKVRHARELRTIAKKLQSIIEHPTPILSHTTNDPALKELLIALNRVLHRSSEASISFKQKEMAMKKMLTNISHDLRTPLTVVLGLVESILYQPSMDETEKMKGIQLVHYKAEEIVHLINRLFEWVRLESDDEDIQLEKLNVSEICKRNVLSFYQQIEAEGLAVELALLDQPLYGLGNEEALNRALGNLIANAIRYGYEGNVIGMSLRADTQFVYIDIWDRGRGIPESYQDLVFERSIRMEGNQKQGSGLGLHIVKRLLGKMQGDVQIVSLPFERTTITVKLKRMWEREGMN</sequence>
<dbReference type="InterPro" id="IPR005467">
    <property type="entry name" value="His_kinase_dom"/>
</dbReference>
<keyword evidence="10 13" id="KW-1133">Transmembrane helix</keyword>
<keyword evidence="9" id="KW-0067">ATP-binding</keyword>
<dbReference type="SUPFAM" id="SSF55874">
    <property type="entry name" value="ATPase domain of HSP90 chaperone/DNA topoisomerase II/histidine kinase"/>
    <property type="match status" value="1"/>
</dbReference>
<dbReference type="InterPro" id="IPR003594">
    <property type="entry name" value="HATPase_dom"/>
</dbReference>
<evidence type="ECO:0000256" key="1">
    <source>
        <dbReference type="ARBA" id="ARBA00000085"/>
    </source>
</evidence>